<evidence type="ECO:0000256" key="5">
    <source>
        <dbReference type="ARBA" id="ARBA00022475"/>
    </source>
</evidence>
<evidence type="ECO:0000256" key="8">
    <source>
        <dbReference type="ARBA" id="ARBA00022927"/>
    </source>
</evidence>
<dbReference type="InterPro" id="IPR022792">
    <property type="entry name" value="T2SS_protein-GspN"/>
</dbReference>
<reference evidence="12" key="1">
    <citation type="journal article" date="2019" name="Int. J. Syst. Evol. Microbiol.">
        <title>The Global Catalogue of Microorganisms (GCM) 10K type strain sequencing project: providing services to taxonomists for standard genome sequencing and annotation.</title>
        <authorList>
            <consortium name="The Broad Institute Genomics Platform"/>
            <consortium name="The Broad Institute Genome Sequencing Center for Infectious Disease"/>
            <person name="Wu L."/>
            <person name="Ma J."/>
        </authorList>
    </citation>
    <scope>NUCLEOTIDE SEQUENCE [LARGE SCALE GENOMIC DNA]</scope>
    <source>
        <strain evidence="12">JCM 17498</strain>
    </source>
</reference>
<dbReference type="EMBL" id="BAABBF010000007">
    <property type="protein sequence ID" value="GAA3719274.1"/>
    <property type="molecule type" value="Genomic_DNA"/>
</dbReference>
<protein>
    <recommendedName>
        <fullName evidence="3">Type II secretion system protein N</fullName>
    </recommendedName>
    <alternativeName>
        <fullName evidence="10">General secretion pathway protein N</fullName>
    </alternativeName>
</protein>
<comment type="subcellular location">
    <subcellularLocation>
        <location evidence="1">Cell inner membrane</location>
    </subcellularLocation>
</comment>
<keyword evidence="9" id="KW-0472">Membrane</keyword>
<keyword evidence="7" id="KW-0812">Transmembrane</keyword>
<comment type="caution">
    <text evidence="11">The sequence shown here is derived from an EMBL/GenBank/DDBJ whole genome shotgun (WGS) entry which is preliminary data.</text>
</comment>
<evidence type="ECO:0000313" key="12">
    <source>
        <dbReference type="Proteomes" id="UP001500523"/>
    </source>
</evidence>
<keyword evidence="6" id="KW-0997">Cell inner membrane</keyword>
<dbReference type="Proteomes" id="UP001500523">
    <property type="component" value="Unassembled WGS sequence"/>
</dbReference>
<accession>A0ABP7EHA1</accession>
<gene>
    <name evidence="11" type="ORF">GCM10022268_29410</name>
</gene>
<keyword evidence="4" id="KW-0813">Transport</keyword>
<proteinExistence type="inferred from homology"/>
<evidence type="ECO:0000256" key="3">
    <source>
        <dbReference type="ARBA" id="ARBA00021563"/>
    </source>
</evidence>
<dbReference type="RefSeq" id="WP_344694158.1">
    <property type="nucleotide sequence ID" value="NZ_BAABBF010000007.1"/>
</dbReference>
<evidence type="ECO:0000256" key="6">
    <source>
        <dbReference type="ARBA" id="ARBA00022519"/>
    </source>
</evidence>
<evidence type="ECO:0000256" key="7">
    <source>
        <dbReference type="ARBA" id="ARBA00022692"/>
    </source>
</evidence>
<name>A0ABP7EHA1_9SPHN</name>
<organism evidence="11 12">
    <name type="scientific">Sphingomonas cynarae</name>
    <dbReference type="NCBI Taxonomy" id="930197"/>
    <lineage>
        <taxon>Bacteria</taxon>
        <taxon>Pseudomonadati</taxon>
        <taxon>Pseudomonadota</taxon>
        <taxon>Alphaproteobacteria</taxon>
        <taxon>Sphingomonadales</taxon>
        <taxon>Sphingomonadaceae</taxon>
        <taxon>Sphingomonas</taxon>
    </lineage>
</organism>
<evidence type="ECO:0000313" key="11">
    <source>
        <dbReference type="EMBL" id="GAA3719274.1"/>
    </source>
</evidence>
<evidence type="ECO:0000256" key="10">
    <source>
        <dbReference type="ARBA" id="ARBA00030772"/>
    </source>
</evidence>
<evidence type="ECO:0000256" key="4">
    <source>
        <dbReference type="ARBA" id="ARBA00022448"/>
    </source>
</evidence>
<dbReference type="Pfam" id="PF01203">
    <property type="entry name" value="T2SSN"/>
    <property type="match status" value="1"/>
</dbReference>
<keyword evidence="8" id="KW-0653">Protein transport</keyword>
<evidence type="ECO:0000256" key="9">
    <source>
        <dbReference type="ARBA" id="ARBA00023136"/>
    </source>
</evidence>
<evidence type="ECO:0000256" key="2">
    <source>
        <dbReference type="ARBA" id="ARBA00007208"/>
    </source>
</evidence>
<comment type="similarity">
    <text evidence="2">Belongs to the GSP N family.</text>
</comment>
<keyword evidence="5" id="KW-1003">Cell membrane</keyword>
<evidence type="ECO:0000256" key="1">
    <source>
        <dbReference type="ARBA" id="ARBA00004533"/>
    </source>
</evidence>
<sequence>MSRIRLATGPAALFGAMLLIALVVFLPMRLVLGWARAGEAGLLARSVTGTIWGSTLREARFGDLALGDVSARLSPLPLLAGRAAVAMAGSGGAGAPPMTGTAFVSRHGYGVDGMTARIATGRAFQPLPVTSLDLDGVTVRFEDDRCVAAEGRVRAALAGEVAGIGVPASVSGEARCDAGALVVPLASAAGTEAIALRIGGDGRYRADLSIRPTDPTVATRLEASGFVRGGDGYVLSVDGRF</sequence>
<keyword evidence="12" id="KW-1185">Reference proteome</keyword>